<comment type="caution">
    <text evidence="2">The sequence shown here is derived from an EMBL/GenBank/DDBJ whole genome shotgun (WGS) entry which is preliminary data.</text>
</comment>
<dbReference type="Gene3D" id="3.40.50.1820">
    <property type="entry name" value="alpha/beta hydrolase"/>
    <property type="match status" value="1"/>
</dbReference>
<feature type="domain" description="HTH luxR-type" evidence="1">
    <location>
        <begin position="220"/>
        <end position="277"/>
    </location>
</feature>
<dbReference type="SUPFAM" id="SSF53474">
    <property type="entry name" value="alpha/beta-Hydrolases"/>
    <property type="match status" value="1"/>
</dbReference>
<dbReference type="InterPro" id="IPR029058">
    <property type="entry name" value="AB_hydrolase_fold"/>
</dbReference>
<dbReference type="GO" id="GO:0006355">
    <property type="term" value="P:regulation of DNA-templated transcription"/>
    <property type="evidence" value="ECO:0007669"/>
    <property type="project" value="InterPro"/>
</dbReference>
<dbReference type="InterPro" id="IPR000073">
    <property type="entry name" value="AB_hydrolase_1"/>
</dbReference>
<dbReference type="InterPro" id="IPR000792">
    <property type="entry name" value="Tscrpt_reg_LuxR_C"/>
</dbReference>
<dbReference type="SUPFAM" id="SSF46894">
    <property type="entry name" value="C-terminal effector domain of the bipartite response regulators"/>
    <property type="match status" value="1"/>
</dbReference>
<name>A0A850LCI9_9RHOB</name>
<dbReference type="PANTHER" id="PTHR43433:SF5">
    <property type="entry name" value="AB HYDROLASE-1 DOMAIN-CONTAINING PROTEIN"/>
    <property type="match status" value="1"/>
</dbReference>
<proteinExistence type="predicted"/>
<dbReference type="EMBL" id="JABXIY010000008">
    <property type="protein sequence ID" value="NVK95806.1"/>
    <property type="molecule type" value="Genomic_DNA"/>
</dbReference>
<dbReference type="RefSeq" id="WP_011047126.1">
    <property type="nucleotide sequence ID" value="NZ_CP076685.1"/>
</dbReference>
<dbReference type="GO" id="GO:0016787">
    <property type="term" value="F:hydrolase activity"/>
    <property type="evidence" value="ECO:0007669"/>
    <property type="project" value="UniProtKB-KW"/>
</dbReference>
<accession>A0A850LCI9</accession>
<dbReference type="InterPro" id="IPR050471">
    <property type="entry name" value="AB_hydrolase"/>
</dbReference>
<dbReference type="PANTHER" id="PTHR43433">
    <property type="entry name" value="HYDROLASE, ALPHA/BETA FOLD FAMILY PROTEIN"/>
    <property type="match status" value="1"/>
</dbReference>
<reference evidence="2 3" key="1">
    <citation type="journal article" date="2020" name="Proc. Natl. Acad. Sci. U.S.A.">
        <title>Ecological drivers of bacterial community assembly in synthetic phycospheres.</title>
        <authorList>
            <person name="Fu H."/>
            <person name="Uchimiya M."/>
            <person name="Gore J."/>
            <person name="Moran M.A."/>
        </authorList>
    </citation>
    <scope>NUCLEOTIDE SEQUENCE [LARGE SCALE GENOMIC DNA]</scope>
    <source>
        <strain evidence="2">HF-Din03</strain>
    </source>
</reference>
<gene>
    <name evidence="2" type="ORF">HW564_02645</name>
</gene>
<dbReference type="Proteomes" id="UP000565723">
    <property type="component" value="Unassembled WGS sequence"/>
</dbReference>
<evidence type="ECO:0000313" key="3">
    <source>
        <dbReference type="Proteomes" id="UP000565723"/>
    </source>
</evidence>
<evidence type="ECO:0000313" key="2">
    <source>
        <dbReference type="EMBL" id="NVK95806.1"/>
    </source>
</evidence>
<dbReference type="InterPro" id="IPR036388">
    <property type="entry name" value="WH-like_DNA-bd_sf"/>
</dbReference>
<protein>
    <submittedName>
        <fullName evidence="2">Alpha/beta hydrolase</fullName>
    </submittedName>
</protein>
<evidence type="ECO:0000259" key="1">
    <source>
        <dbReference type="SMART" id="SM00421"/>
    </source>
</evidence>
<dbReference type="Pfam" id="PF00196">
    <property type="entry name" value="GerE"/>
    <property type="match status" value="1"/>
</dbReference>
<sequence>MIAACEERTSLVVEAEENTIRDEATYLTPPSREQVIAAIYETVLRPDLYEHVMAMWEAHIDALTRDADPETGSATDIDLDRELQKHFQRAHVILEQLGRKSPQSELELRVEGAPGLVMLAGPDRRVRAASARARTVLGGARDLSLVSGHLAGSGAQMLDRMVEAARSGDLRVPAVVLTTDIRPRHLIARVITCPDGAGQVMIEGLDYQWTPAAERVLVASFGLSPAEVEIVRNLMEGRSLREIAQSSGRSEHTVRNQAKSVLAKTGAPGQVDLIRLVAFLIDRGNQLRLGGHPGAVDLNDDVLDMGTGLRMQLYQCGDPRGRPVLYLHGMLDGMAPLEYLKHDFARRGLRVLAPVRPGYGLSEPVAGVEPGLRAMASHAVELIDRFALDRVAILGHMAGAVTGYVLRAGGDPRLAGMVAVAASGPLLRRAQLSGMARRQRMMAMTARWTPALLPFFVRAGIALIDSEEVGRFMDALYPPGSHERQVVDRLELAALMHAGYRFAAQSGTAGFEADALTMVSPWQRLSDGGTCPVVHLHGALDPVVPAAETARFAASISGASFRRFEDVGQFLIYERPDAVLDAIEAMLPPR</sequence>
<dbReference type="SMART" id="SM00421">
    <property type="entry name" value="HTH_LUXR"/>
    <property type="match status" value="1"/>
</dbReference>
<dbReference type="InterPro" id="IPR016032">
    <property type="entry name" value="Sig_transdc_resp-reg_C-effctor"/>
</dbReference>
<dbReference type="Gene3D" id="1.10.10.10">
    <property type="entry name" value="Winged helix-like DNA-binding domain superfamily/Winged helix DNA-binding domain"/>
    <property type="match status" value="1"/>
</dbReference>
<dbReference type="GO" id="GO:0003677">
    <property type="term" value="F:DNA binding"/>
    <property type="evidence" value="ECO:0007669"/>
    <property type="project" value="InterPro"/>
</dbReference>
<dbReference type="OMA" id="EWLEFGD"/>
<organism evidence="2 3">
    <name type="scientific">Ruegeria pomeroyi</name>
    <dbReference type="NCBI Taxonomy" id="89184"/>
    <lineage>
        <taxon>Bacteria</taxon>
        <taxon>Pseudomonadati</taxon>
        <taxon>Pseudomonadota</taxon>
        <taxon>Alphaproteobacteria</taxon>
        <taxon>Rhodobacterales</taxon>
        <taxon>Roseobacteraceae</taxon>
        <taxon>Ruegeria</taxon>
    </lineage>
</organism>
<dbReference type="CDD" id="cd06170">
    <property type="entry name" value="LuxR_C_like"/>
    <property type="match status" value="1"/>
</dbReference>
<keyword evidence="2" id="KW-0378">Hydrolase</keyword>
<dbReference type="Pfam" id="PF12697">
    <property type="entry name" value="Abhydrolase_6"/>
    <property type="match status" value="1"/>
</dbReference>
<dbReference type="AlphaFoldDB" id="A0A850LCI9"/>